<reference evidence="9 10" key="1">
    <citation type="submission" date="2018-10" db="EMBL/GenBank/DDBJ databases">
        <title>Phylogenomics of Brevibacillus.</title>
        <authorList>
            <person name="Dunlap C."/>
        </authorList>
    </citation>
    <scope>NUCLEOTIDE SEQUENCE [LARGE SCALE GENOMIC DNA]</scope>
    <source>
        <strain evidence="9 10">JCM 15085</strain>
    </source>
</reference>
<keyword evidence="4 8" id="KW-0812">Transmembrane</keyword>
<feature type="transmembrane region" description="Helical" evidence="8">
    <location>
        <begin position="79"/>
        <end position="96"/>
    </location>
</feature>
<name>A0A3M8C7W0_9BACL</name>
<keyword evidence="3" id="KW-0645">Protease</keyword>
<feature type="transmembrane region" description="Helical" evidence="8">
    <location>
        <begin position="147"/>
        <end position="163"/>
    </location>
</feature>
<evidence type="ECO:0000256" key="3">
    <source>
        <dbReference type="ARBA" id="ARBA00022670"/>
    </source>
</evidence>
<evidence type="ECO:0000256" key="4">
    <source>
        <dbReference type="ARBA" id="ARBA00022692"/>
    </source>
</evidence>
<evidence type="ECO:0000256" key="2">
    <source>
        <dbReference type="ARBA" id="ARBA00022654"/>
    </source>
</evidence>
<evidence type="ECO:0000256" key="8">
    <source>
        <dbReference type="SAM" id="Phobius"/>
    </source>
</evidence>
<dbReference type="EMBL" id="RHHT01000064">
    <property type="protein sequence ID" value="RNB71679.1"/>
    <property type="molecule type" value="Genomic_DNA"/>
</dbReference>
<dbReference type="AlphaFoldDB" id="A0A3M8C7W0"/>
<sequence length="205" mass="22889">MTWSEKISLQLAKKIKTEDSPYSIGQLAHGIEIVLLNIINGLALLIVSALFGIIAEVFLVTFLFFVYRMITGGVHLRNPWTCAVATFSLMNAGGYILKHLPAVPTPYIYLLILGAMGLAFLVNFRYAPAKHTYVPDHPEIQKRNRKIVLFLLATSCTLSLLLVEYAYSLIIANIIAALMQSALLLPGSFQLVSRMENFFERVVEK</sequence>
<evidence type="ECO:0000256" key="6">
    <source>
        <dbReference type="ARBA" id="ARBA00022989"/>
    </source>
</evidence>
<keyword evidence="7 8" id="KW-0472">Membrane</keyword>
<evidence type="ECO:0000313" key="10">
    <source>
        <dbReference type="Proteomes" id="UP000281915"/>
    </source>
</evidence>
<feature type="transmembrane region" description="Helical" evidence="8">
    <location>
        <begin position="42"/>
        <end position="67"/>
    </location>
</feature>
<dbReference type="GO" id="GO:0009372">
    <property type="term" value="P:quorum sensing"/>
    <property type="evidence" value="ECO:0007669"/>
    <property type="project" value="UniProtKB-KW"/>
</dbReference>
<evidence type="ECO:0000256" key="1">
    <source>
        <dbReference type="ARBA" id="ARBA00022475"/>
    </source>
</evidence>
<feature type="transmembrane region" description="Helical" evidence="8">
    <location>
        <begin position="169"/>
        <end position="192"/>
    </location>
</feature>
<dbReference type="SMART" id="SM00793">
    <property type="entry name" value="AgrB"/>
    <property type="match status" value="1"/>
</dbReference>
<dbReference type="GO" id="GO:0006508">
    <property type="term" value="P:proteolysis"/>
    <property type="evidence" value="ECO:0007669"/>
    <property type="project" value="UniProtKB-KW"/>
</dbReference>
<keyword evidence="6 8" id="KW-1133">Transmembrane helix</keyword>
<evidence type="ECO:0000313" key="9">
    <source>
        <dbReference type="EMBL" id="RNB71679.1"/>
    </source>
</evidence>
<dbReference type="GO" id="GO:0008233">
    <property type="term" value="F:peptidase activity"/>
    <property type="evidence" value="ECO:0007669"/>
    <property type="project" value="UniProtKB-KW"/>
</dbReference>
<evidence type="ECO:0000256" key="5">
    <source>
        <dbReference type="ARBA" id="ARBA00022801"/>
    </source>
</evidence>
<feature type="transmembrane region" description="Helical" evidence="8">
    <location>
        <begin position="108"/>
        <end position="126"/>
    </location>
</feature>
<keyword evidence="1" id="KW-1003">Cell membrane</keyword>
<comment type="caution">
    <text evidence="9">The sequence shown here is derived from an EMBL/GenBank/DDBJ whole genome shotgun (WGS) entry which is preliminary data.</text>
</comment>
<dbReference type="GO" id="GO:0016020">
    <property type="term" value="C:membrane"/>
    <property type="evidence" value="ECO:0007669"/>
    <property type="project" value="InterPro"/>
</dbReference>
<gene>
    <name evidence="9" type="ORF">EDM58_22245</name>
</gene>
<evidence type="ECO:0000256" key="7">
    <source>
        <dbReference type="ARBA" id="ARBA00023136"/>
    </source>
</evidence>
<dbReference type="RefSeq" id="WP_023555361.1">
    <property type="nucleotide sequence ID" value="NZ_RHHT01000064.1"/>
</dbReference>
<proteinExistence type="predicted"/>
<dbReference type="InterPro" id="IPR006741">
    <property type="entry name" value="AgrB"/>
</dbReference>
<protein>
    <submittedName>
        <fullName evidence="9">Accessory regulator AgrB</fullName>
    </submittedName>
</protein>
<keyword evidence="5" id="KW-0378">Hydrolase</keyword>
<dbReference type="Pfam" id="PF04647">
    <property type="entry name" value="AgrB"/>
    <property type="match status" value="1"/>
</dbReference>
<keyword evidence="2" id="KW-0673">Quorum sensing</keyword>
<accession>A0A3M8C7W0</accession>
<dbReference type="Proteomes" id="UP000281915">
    <property type="component" value="Unassembled WGS sequence"/>
</dbReference>
<organism evidence="9 10">
    <name type="scientific">Brevibacillus panacihumi</name>
    <dbReference type="NCBI Taxonomy" id="497735"/>
    <lineage>
        <taxon>Bacteria</taxon>
        <taxon>Bacillati</taxon>
        <taxon>Bacillota</taxon>
        <taxon>Bacilli</taxon>
        <taxon>Bacillales</taxon>
        <taxon>Paenibacillaceae</taxon>
        <taxon>Brevibacillus</taxon>
    </lineage>
</organism>